<comment type="caution">
    <text evidence="1">The sequence shown here is derived from an EMBL/GenBank/DDBJ whole genome shotgun (WGS) entry which is preliminary data.</text>
</comment>
<organism evidence="1 2">
    <name type="scientific">Collybia nuda</name>
    <dbReference type="NCBI Taxonomy" id="64659"/>
    <lineage>
        <taxon>Eukaryota</taxon>
        <taxon>Fungi</taxon>
        <taxon>Dikarya</taxon>
        <taxon>Basidiomycota</taxon>
        <taxon>Agaricomycotina</taxon>
        <taxon>Agaricomycetes</taxon>
        <taxon>Agaricomycetidae</taxon>
        <taxon>Agaricales</taxon>
        <taxon>Tricholomatineae</taxon>
        <taxon>Clitocybaceae</taxon>
        <taxon>Collybia</taxon>
    </lineage>
</organism>
<evidence type="ECO:0000313" key="2">
    <source>
        <dbReference type="Proteomes" id="UP000807353"/>
    </source>
</evidence>
<dbReference type="AlphaFoldDB" id="A0A9P5YCT9"/>
<keyword evidence="2" id="KW-1185">Reference proteome</keyword>
<evidence type="ECO:0000313" key="1">
    <source>
        <dbReference type="EMBL" id="KAF9467702.1"/>
    </source>
</evidence>
<accession>A0A9P5YCT9</accession>
<name>A0A9P5YCT9_9AGAR</name>
<proteinExistence type="predicted"/>
<protein>
    <submittedName>
        <fullName evidence="1">Uncharacterized protein</fullName>
    </submittedName>
</protein>
<gene>
    <name evidence="1" type="ORF">BDZ94DRAFT_1305320</name>
</gene>
<dbReference type="EMBL" id="MU150236">
    <property type="protein sequence ID" value="KAF9467702.1"/>
    <property type="molecule type" value="Genomic_DNA"/>
</dbReference>
<dbReference type="OrthoDB" id="3143319at2759"/>
<reference evidence="1" key="1">
    <citation type="submission" date="2020-11" db="EMBL/GenBank/DDBJ databases">
        <authorList>
            <consortium name="DOE Joint Genome Institute"/>
            <person name="Ahrendt S."/>
            <person name="Riley R."/>
            <person name="Andreopoulos W."/>
            <person name="Labutti K."/>
            <person name="Pangilinan J."/>
            <person name="Ruiz-Duenas F.J."/>
            <person name="Barrasa J.M."/>
            <person name="Sanchez-Garcia M."/>
            <person name="Camarero S."/>
            <person name="Miyauchi S."/>
            <person name="Serrano A."/>
            <person name="Linde D."/>
            <person name="Babiker R."/>
            <person name="Drula E."/>
            <person name="Ayuso-Fernandez I."/>
            <person name="Pacheco R."/>
            <person name="Padilla G."/>
            <person name="Ferreira P."/>
            <person name="Barriuso J."/>
            <person name="Kellner H."/>
            <person name="Castanera R."/>
            <person name="Alfaro M."/>
            <person name="Ramirez L."/>
            <person name="Pisabarro A.G."/>
            <person name="Kuo A."/>
            <person name="Tritt A."/>
            <person name="Lipzen A."/>
            <person name="He G."/>
            <person name="Yan M."/>
            <person name="Ng V."/>
            <person name="Cullen D."/>
            <person name="Martin F."/>
            <person name="Rosso M.-N."/>
            <person name="Henrissat B."/>
            <person name="Hibbett D."/>
            <person name="Martinez A.T."/>
            <person name="Grigoriev I.V."/>
        </authorList>
    </citation>
    <scope>NUCLEOTIDE SEQUENCE</scope>
    <source>
        <strain evidence="1">CBS 247.69</strain>
    </source>
</reference>
<sequence>MVHLTGSPSFENDIDFVVHNYGLFRQTQDLELLTLGRDLICVASTRTKEWTNVCGALLKPSPSFSIYQYGKPPIIATDEQITGQQIIREWGIPPQKDEDFTLNDLDDFASTSFTFLHIQRSPTSGADSPVATDKLKLNLDLEPLHNVVPQPHIHPSLHTTLSKSIKVLPYKRRKPIPIPPHTLPLPSPSPYARSAWVVPIRGSLPWEGCTSAVILDSSGILPYPSQQSEEPIVWTHSSLVSFWAFLLNLRTACNVGPIGLSFHTSRPLFPQGGSSYNLVPPISGSENQMVYELHTTANTRSTASPTPSRPPLSNVDYIKIYHEAPLAMYVRNALHVWAYQSDTSTDTKITHEKIRILKGARLVLVDERAKGILIS</sequence>
<dbReference type="Proteomes" id="UP000807353">
    <property type="component" value="Unassembled WGS sequence"/>
</dbReference>